<comment type="caution">
    <text evidence="1">The sequence shown here is derived from an EMBL/GenBank/DDBJ whole genome shotgun (WGS) entry which is preliminary data.</text>
</comment>
<gene>
    <name evidence="1" type="ORF">GXW78_17620</name>
</gene>
<proteinExistence type="predicted"/>
<evidence type="ECO:0000313" key="2">
    <source>
        <dbReference type="Proteomes" id="UP000698752"/>
    </source>
</evidence>
<sequence>MTGRRALLVGTLGAAAIPAPVRAQGRPPCVGPGDVAGIVLDGSGAAAGSIVTFGLAFAPGQVPRGAGLAARLAGQGPLPAQLDVVTRHRDGSARFGVVALAAPGLRRGEPAVILFTASQTRPPPLDAPALLQARHAVMEVGPPGGQPWRCDLLALASRSPGTGQGVWQAGPLAVQSRVTQAVPPAALGGITSMRLVADVTLQADGVLRVDAWLRNDIAMQRGGGRAQYDMRLLLDNRIALKAEGVSQPLYTGWGRAVTARPSGGPAPDPPHVRHDAERLADLGAIARYDRSIPVADRVLEEFGAAVAAPAWAVPLGARGITQYMPMTGGRPDIGPTTLSQAAWLISSDRRAAAYAMGQAEAAGSVPWHFWDPAADGWLDTRRWPMLWTDPRGRAPPRGLLIQVPTDTGWSTDLAHQPDLSYVPYLLTGRRAFLDGLQAQAARSVMDYWPEQRGSPDRPGPGEGFNLFRDNQVRGTAWSLRQLGGSRWATPEGDRHLAWVAAAEDGNWAWARSRIPAWTAEQGEAHGWCPPADNDDGRLYPWQQDMLASTAAAAARRGHADARAVLAWMENFIAGRFLAGDRGFNPRDGCAYALAYAPPQRNSRPHGNWARIGADTVARGWSNGGGWGSSAGYYGSWALQSLSAMIDVLGSEKARRAYAWLEAAAPPATRPESYRTDPTLSIVPRGRPRVPGAVPACVR</sequence>
<reference evidence="2" key="1">
    <citation type="journal article" date="2021" name="Syst. Appl. Microbiol.">
        <title>Roseomonas hellenica sp. nov., isolated from roots of wild-growing Alkanna tinctoria.</title>
        <authorList>
            <person name="Rat A."/>
            <person name="Naranjo H.D."/>
            <person name="Lebbe L."/>
            <person name="Cnockaert M."/>
            <person name="Krigas N."/>
            <person name="Grigoriadou K."/>
            <person name="Maloupa E."/>
            <person name="Willems A."/>
        </authorList>
    </citation>
    <scope>NUCLEOTIDE SEQUENCE [LARGE SCALE GENOMIC DNA]</scope>
    <source>
        <strain evidence="2">LMG 31159</strain>
    </source>
</reference>
<accession>A0ABS5EKD9</accession>
<dbReference type="EMBL" id="JAAEDI010000019">
    <property type="protein sequence ID" value="MBR0651493.1"/>
    <property type="molecule type" value="Genomic_DNA"/>
</dbReference>
<evidence type="ECO:0008006" key="3">
    <source>
        <dbReference type="Google" id="ProtNLM"/>
    </source>
</evidence>
<evidence type="ECO:0000313" key="1">
    <source>
        <dbReference type="EMBL" id="MBR0651493.1"/>
    </source>
</evidence>
<protein>
    <recommendedName>
        <fullName evidence="3">Cellulase Ig-like domain-containing protein</fullName>
    </recommendedName>
</protein>
<dbReference type="RefSeq" id="WP_211870163.1">
    <property type="nucleotide sequence ID" value="NZ_JAAEDI010000019.1"/>
</dbReference>
<name>A0ABS5EKD9_9PROT</name>
<organism evidence="1 2">
    <name type="scientific">Neoroseomonas terrae</name>
    <dbReference type="NCBI Taxonomy" id="424799"/>
    <lineage>
        <taxon>Bacteria</taxon>
        <taxon>Pseudomonadati</taxon>
        <taxon>Pseudomonadota</taxon>
        <taxon>Alphaproteobacteria</taxon>
        <taxon>Acetobacterales</taxon>
        <taxon>Acetobacteraceae</taxon>
        <taxon>Neoroseomonas</taxon>
    </lineage>
</organism>
<dbReference type="Proteomes" id="UP000698752">
    <property type="component" value="Unassembled WGS sequence"/>
</dbReference>
<keyword evidence="2" id="KW-1185">Reference proteome</keyword>